<accession>A0A5N4D792</accession>
<feature type="compositionally biased region" description="Basic and acidic residues" evidence="1">
    <location>
        <begin position="355"/>
        <end position="373"/>
    </location>
</feature>
<feature type="region of interest" description="Disordered" evidence="1">
    <location>
        <begin position="189"/>
        <end position="208"/>
    </location>
</feature>
<reference evidence="2 3" key="1">
    <citation type="journal article" date="2019" name="Mol. Ecol. Resour.">
        <title>Improving Illumina assemblies with Hi-C and long reads: an example with the North African dromedary.</title>
        <authorList>
            <person name="Elbers J.P."/>
            <person name="Rogers M.F."/>
            <person name="Perelman P.L."/>
            <person name="Proskuryakova A.A."/>
            <person name="Serdyukova N.A."/>
            <person name="Johnson W.E."/>
            <person name="Horin P."/>
            <person name="Corander J."/>
            <person name="Murphy D."/>
            <person name="Burger P.A."/>
        </authorList>
    </citation>
    <scope>NUCLEOTIDE SEQUENCE [LARGE SCALE GENOMIC DNA]</scope>
    <source>
        <strain evidence="2">Drom800</strain>
        <tissue evidence="2">Blood</tissue>
    </source>
</reference>
<name>A0A5N4D792_CAMDR</name>
<feature type="region of interest" description="Disordered" evidence="1">
    <location>
        <begin position="347"/>
        <end position="373"/>
    </location>
</feature>
<dbReference type="EMBL" id="JWIN03000015">
    <property type="protein sequence ID" value="KAB1266935.1"/>
    <property type="molecule type" value="Genomic_DNA"/>
</dbReference>
<keyword evidence="3" id="KW-1185">Reference proteome</keyword>
<proteinExistence type="predicted"/>
<gene>
    <name evidence="2" type="ORF">Cadr_000017889</name>
</gene>
<evidence type="ECO:0000313" key="3">
    <source>
        <dbReference type="Proteomes" id="UP000299084"/>
    </source>
</evidence>
<sequence>MGILHLFLPSSPRVGMRERQLMRALTRGFRNDFQVPEPGPSGSAQAAGAMGWTLKSDRHEGETGFLTQSNPSRSHRLTAQRQATYVGVTRGCPEKTALPVAETACFQPYPMLRWARGGSGGTKAPEGGKGLGVANLAVKLCTSSCPTQMCRWHSGKTETQNPKGSTLPLPRPPALLAALTSRLCDWTSSRGGDVGRPRAPTVPPPFDKLPQYRGGEMLQMAVDVPTSACYCSTGEGTMLLLPGPATQPVESSPLYQDTRVSRALESSNGEGGRGCSEGDQGPSSGWLPAALQEEPALLPLYCSLRLPLNNGVSICCAPPRPTPMKALHLLHKQELPGISASLWRPPQLSVPGGHKGGDKGHSRSSLGEDKEEAWRLRGGKTGSALLSWGSAFSLRAQLDFRAAAVMVPEGLGGGLGQKHMEERA</sequence>
<protein>
    <submittedName>
        <fullName evidence="2">Uncharacterized protein</fullName>
    </submittedName>
</protein>
<organism evidence="2 3">
    <name type="scientific">Camelus dromedarius</name>
    <name type="common">Dromedary</name>
    <name type="synonym">Arabian camel</name>
    <dbReference type="NCBI Taxonomy" id="9838"/>
    <lineage>
        <taxon>Eukaryota</taxon>
        <taxon>Metazoa</taxon>
        <taxon>Chordata</taxon>
        <taxon>Craniata</taxon>
        <taxon>Vertebrata</taxon>
        <taxon>Euteleostomi</taxon>
        <taxon>Mammalia</taxon>
        <taxon>Eutheria</taxon>
        <taxon>Laurasiatheria</taxon>
        <taxon>Artiodactyla</taxon>
        <taxon>Tylopoda</taxon>
        <taxon>Camelidae</taxon>
        <taxon>Camelus</taxon>
    </lineage>
</organism>
<feature type="region of interest" description="Disordered" evidence="1">
    <location>
        <begin position="245"/>
        <end position="287"/>
    </location>
</feature>
<comment type="caution">
    <text evidence="2">The sequence shown here is derived from an EMBL/GenBank/DDBJ whole genome shotgun (WGS) entry which is preliminary data.</text>
</comment>
<evidence type="ECO:0000256" key="1">
    <source>
        <dbReference type="SAM" id="MobiDB-lite"/>
    </source>
</evidence>
<dbReference type="AlphaFoldDB" id="A0A5N4D792"/>
<evidence type="ECO:0000313" key="2">
    <source>
        <dbReference type="EMBL" id="KAB1266935.1"/>
    </source>
</evidence>
<dbReference type="Proteomes" id="UP000299084">
    <property type="component" value="Unassembled WGS sequence"/>
</dbReference>